<comment type="caution">
    <text evidence="3">The sequence shown here is derived from an EMBL/GenBank/DDBJ whole genome shotgun (WGS) entry which is preliminary data.</text>
</comment>
<dbReference type="InterPro" id="IPR016166">
    <property type="entry name" value="FAD-bd_PCMH"/>
</dbReference>
<dbReference type="Gene3D" id="3.30.465.10">
    <property type="match status" value="1"/>
</dbReference>
<dbReference type="GO" id="GO:0071949">
    <property type="term" value="F:FAD binding"/>
    <property type="evidence" value="ECO:0007669"/>
    <property type="project" value="InterPro"/>
</dbReference>
<dbReference type="InterPro" id="IPR016169">
    <property type="entry name" value="FAD-bd_PCMH_sub2"/>
</dbReference>
<dbReference type="EMBL" id="JAAFGW010000114">
    <property type="protein sequence ID" value="NDP48421.1"/>
    <property type="molecule type" value="Genomic_DNA"/>
</dbReference>
<dbReference type="AlphaFoldDB" id="A0A7C9NT55"/>
<proteinExistence type="predicted"/>
<gene>
    <name evidence="3" type="ORF">GZ085_08550</name>
</gene>
<dbReference type="PANTHER" id="PTHR43762">
    <property type="entry name" value="L-GULONOLACTONE OXIDASE"/>
    <property type="match status" value="1"/>
</dbReference>
<evidence type="ECO:0000313" key="3">
    <source>
        <dbReference type="EMBL" id="NDP48421.1"/>
    </source>
</evidence>
<evidence type="ECO:0000259" key="2">
    <source>
        <dbReference type="PROSITE" id="PS51387"/>
    </source>
</evidence>
<dbReference type="PROSITE" id="PS51387">
    <property type="entry name" value="FAD_PCMH"/>
    <property type="match status" value="1"/>
</dbReference>
<sequence>MPNDVSDGYYQSAAPKISEWGKVVNCRPGLYFRPTSIAELQQFLTDQLQSGTAVTNLRILGGLHSCSEIFSGDIVVDPSALPKTLDWDAGNTGVTAAANIHLHDFLLALSLRGKSLSATGGTDAQMLAGLISTNTAGATIHHSIYELLDWVEFLSVAADGKSMQLRKIANGSPDFNAAVCSLGLMGFITRVHFRTIDTPYYKVTQSIVAIDTVVKDPLHTSTLYDFWRIEWIPDTDHGLLWTANGIPAKDAKPDGDYPADGTETILKYLGFISDRLEHAGPFLNESLKLAYFAMREAHKASTLTGPLRNMIPVDRTAPVRVAQAEWCFCPADLGAAMTVCRNYFSASKWPNTPIEIELTRTDSYLMSAWNWPGLPAIAKFNFQYLTDYMTPADLAATMNHLQGLWAACEAAGLTFKAHWGKINFLDAQFVGQHYELRAFKPYIQPMFLNDSLRARLL</sequence>
<keyword evidence="1" id="KW-0285">Flavoprotein</keyword>
<dbReference type="PANTHER" id="PTHR43762:SF1">
    <property type="entry name" value="D-ARABINONO-1,4-LACTONE OXIDASE"/>
    <property type="match status" value="1"/>
</dbReference>
<keyword evidence="1" id="KW-0274">FAD</keyword>
<protein>
    <submittedName>
        <fullName evidence="3">FAD-binding protein</fullName>
    </submittedName>
</protein>
<evidence type="ECO:0000313" key="4">
    <source>
        <dbReference type="Proteomes" id="UP000483432"/>
    </source>
</evidence>
<feature type="domain" description="FAD-binding PCMH-type" evidence="2">
    <location>
        <begin position="24"/>
        <end position="198"/>
    </location>
</feature>
<organism evidence="3 4">
    <name type="scientific">Sulfuriferula multivorans</name>
    <dbReference type="NCBI Taxonomy" id="1559896"/>
    <lineage>
        <taxon>Bacteria</taxon>
        <taxon>Pseudomonadati</taxon>
        <taxon>Pseudomonadota</taxon>
        <taxon>Betaproteobacteria</taxon>
        <taxon>Nitrosomonadales</taxon>
        <taxon>Sulfuricellaceae</taxon>
        <taxon>Sulfuriferula</taxon>
    </lineage>
</organism>
<dbReference type="Proteomes" id="UP000483432">
    <property type="component" value="Unassembled WGS sequence"/>
</dbReference>
<dbReference type="GO" id="GO:0016899">
    <property type="term" value="F:oxidoreductase activity, acting on the CH-OH group of donors, oxygen as acceptor"/>
    <property type="evidence" value="ECO:0007669"/>
    <property type="project" value="InterPro"/>
</dbReference>
<dbReference type="Gene3D" id="3.30.43.10">
    <property type="entry name" value="Uridine Diphospho-n-acetylenolpyruvylglucosamine Reductase, domain 2"/>
    <property type="match status" value="1"/>
</dbReference>
<reference evidence="3 4" key="1">
    <citation type="submission" date="2019-09" db="EMBL/GenBank/DDBJ databases">
        <title>H2 Metabolism Revealed by Metagenomic Analysis in Subglacial Sediment of East Antarctica.</title>
        <authorList>
            <person name="Yang Z."/>
            <person name="Zhang Y."/>
            <person name="Lv Y."/>
            <person name="Yan W."/>
            <person name="Xiao X."/>
            <person name="Sun B."/>
            <person name="Ma H."/>
        </authorList>
    </citation>
    <scope>NUCLEOTIDE SEQUENCE [LARGE SCALE GENOMIC DNA]</scope>
    <source>
        <strain evidence="3">Bin2_2</strain>
    </source>
</reference>
<dbReference type="InterPro" id="IPR036318">
    <property type="entry name" value="FAD-bd_PCMH-like_sf"/>
</dbReference>
<dbReference type="Pfam" id="PF01565">
    <property type="entry name" value="FAD_binding_4"/>
    <property type="match status" value="1"/>
</dbReference>
<accession>A0A7C9NT55</accession>
<dbReference type="InterPro" id="IPR016167">
    <property type="entry name" value="FAD-bd_PCMH_sub1"/>
</dbReference>
<name>A0A7C9NT55_9PROT</name>
<evidence type="ECO:0000256" key="1">
    <source>
        <dbReference type="ARBA" id="ARBA00022827"/>
    </source>
</evidence>
<dbReference type="InterPro" id="IPR006094">
    <property type="entry name" value="Oxid_FAD_bind_N"/>
</dbReference>
<dbReference type="SUPFAM" id="SSF56176">
    <property type="entry name" value="FAD-binding/transporter-associated domain-like"/>
    <property type="match status" value="1"/>
</dbReference>
<dbReference type="InterPro" id="IPR010031">
    <property type="entry name" value="FAD_lactone_oxidase-like"/>
</dbReference>